<dbReference type="PANTHER" id="PTHR43917:SF8">
    <property type="entry name" value="GH16740P-RELATED"/>
    <property type="match status" value="1"/>
</dbReference>
<dbReference type="EMBL" id="JAKZHW010000001">
    <property type="protein sequence ID" value="MCH8615667.1"/>
    <property type="molecule type" value="Genomic_DNA"/>
</dbReference>
<gene>
    <name evidence="5" type="ORF">LZ016_06080</name>
</gene>
<dbReference type="SUPFAM" id="SSF47616">
    <property type="entry name" value="GST C-terminal domain-like"/>
    <property type="match status" value="1"/>
</dbReference>
<dbReference type="Gene3D" id="3.40.30.10">
    <property type="entry name" value="Glutaredoxin"/>
    <property type="match status" value="1"/>
</dbReference>
<proteinExistence type="predicted"/>
<dbReference type="InterPro" id="IPR036282">
    <property type="entry name" value="Glutathione-S-Trfase_C_sf"/>
</dbReference>
<keyword evidence="2" id="KW-0963">Cytoplasm</keyword>
<dbReference type="SFLD" id="SFLDS00019">
    <property type="entry name" value="Glutathione_Transferase_(cytos"/>
    <property type="match status" value="1"/>
</dbReference>
<dbReference type="InterPro" id="IPR010987">
    <property type="entry name" value="Glutathione-S-Trfase_C-like"/>
</dbReference>
<organism evidence="5 6">
    <name type="scientific">Sphingomonas telluris</name>
    <dbReference type="NCBI Taxonomy" id="2907998"/>
    <lineage>
        <taxon>Bacteria</taxon>
        <taxon>Pseudomonadati</taxon>
        <taxon>Pseudomonadota</taxon>
        <taxon>Alphaproteobacteria</taxon>
        <taxon>Sphingomonadales</taxon>
        <taxon>Sphingomonadaceae</taxon>
        <taxon>Sphingomonas</taxon>
    </lineage>
</organism>
<accession>A0ABS9VL16</accession>
<evidence type="ECO:0000313" key="5">
    <source>
        <dbReference type="EMBL" id="MCH8615667.1"/>
    </source>
</evidence>
<dbReference type="CDD" id="cd00299">
    <property type="entry name" value="GST_C_family"/>
    <property type="match status" value="1"/>
</dbReference>
<dbReference type="Pfam" id="PF13417">
    <property type="entry name" value="GST_N_3"/>
    <property type="match status" value="1"/>
</dbReference>
<dbReference type="CDD" id="cd00570">
    <property type="entry name" value="GST_N_family"/>
    <property type="match status" value="1"/>
</dbReference>
<dbReference type="Gene3D" id="1.20.1050.10">
    <property type="match status" value="1"/>
</dbReference>
<comment type="caution">
    <text evidence="5">The sequence shown here is derived from an EMBL/GenBank/DDBJ whole genome shotgun (WGS) entry which is preliminary data.</text>
</comment>
<dbReference type="InterPro" id="IPR036249">
    <property type="entry name" value="Thioredoxin-like_sf"/>
</dbReference>
<dbReference type="InterPro" id="IPR040079">
    <property type="entry name" value="Glutathione_S-Trfase"/>
</dbReference>
<dbReference type="SFLD" id="SFLDG00358">
    <property type="entry name" value="Main_(cytGST)"/>
    <property type="match status" value="1"/>
</dbReference>
<evidence type="ECO:0000259" key="4">
    <source>
        <dbReference type="PROSITE" id="PS50405"/>
    </source>
</evidence>
<evidence type="ECO:0000256" key="2">
    <source>
        <dbReference type="ARBA" id="ARBA00022490"/>
    </source>
</evidence>
<dbReference type="Proteomes" id="UP001203058">
    <property type="component" value="Unassembled WGS sequence"/>
</dbReference>
<protein>
    <submittedName>
        <fullName evidence="5">Glutathione S-transferase family protein</fullName>
    </submittedName>
</protein>
<feature type="domain" description="GST C-terminal" evidence="4">
    <location>
        <begin position="82"/>
        <end position="216"/>
    </location>
</feature>
<evidence type="ECO:0000256" key="1">
    <source>
        <dbReference type="ARBA" id="ARBA00004496"/>
    </source>
</evidence>
<evidence type="ECO:0000259" key="3">
    <source>
        <dbReference type="PROSITE" id="PS50404"/>
    </source>
</evidence>
<dbReference type="InterPro" id="IPR051369">
    <property type="entry name" value="GST_Theta"/>
</dbReference>
<dbReference type="PROSITE" id="PS50404">
    <property type="entry name" value="GST_NTER"/>
    <property type="match status" value="1"/>
</dbReference>
<sequence length="216" mass="23892">MIIFGSTLSPYVRKTAAFASEKGLEFEIKPTGLGSPDPDFCAASPFRKMPAFQDGDYRLCDSTAICHYLEAKYPDRPLIPAEPEARGRTIWYDEFADTILVACGAKVFFNRIVAPRFLGQPGDESAAETALRDELPPILDYLEKVVPDPGGYLVGDALTLADLAVASPFANFFHLNVELDSERHPRTRAYTESILARPSFRPFIEKEAALLERTAA</sequence>
<comment type="subcellular location">
    <subcellularLocation>
        <location evidence="1">Cytoplasm</location>
    </subcellularLocation>
</comment>
<dbReference type="PANTHER" id="PTHR43917">
    <property type="match status" value="1"/>
</dbReference>
<feature type="domain" description="GST N-terminal" evidence="3">
    <location>
        <begin position="1"/>
        <end position="77"/>
    </location>
</feature>
<dbReference type="Pfam" id="PF14497">
    <property type="entry name" value="GST_C_3"/>
    <property type="match status" value="1"/>
</dbReference>
<dbReference type="InterPro" id="IPR004045">
    <property type="entry name" value="Glutathione_S-Trfase_N"/>
</dbReference>
<keyword evidence="6" id="KW-1185">Reference proteome</keyword>
<dbReference type="RefSeq" id="WP_241446495.1">
    <property type="nucleotide sequence ID" value="NZ_JAKZHW010000001.1"/>
</dbReference>
<evidence type="ECO:0000313" key="6">
    <source>
        <dbReference type="Proteomes" id="UP001203058"/>
    </source>
</evidence>
<dbReference type="SUPFAM" id="SSF52833">
    <property type="entry name" value="Thioredoxin-like"/>
    <property type="match status" value="1"/>
</dbReference>
<dbReference type="PROSITE" id="PS50405">
    <property type="entry name" value="GST_CTER"/>
    <property type="match status" value="1"/>
</dbReference>
<name>A0ABS9VL16_9SPHN</name>
<reference evidence="5 6" key="1">
    <citation type="submission" date="2022-03" db="EMBL/GenBank/DDBJ databases">
        <authorList>
            <person name="Jo J.-H."/>
            <person name="Im W.-T."/>
        </authorList>
    </citation>
    <scope>NUCLEOTIDE SEQUENCE [LARGE SCALE GENOMIC DNA]</scope>
    <source>
        <strain evidence="5 6">SM33</strain>
    </source>
</reference>
<dbReference type="InterPro" id="IPR004046">
    <property type="entry name" value="GST_C"/>
</dbReference>